<dbReference type="EMBL" id="JAQAHH010000006">
    <property type="protein sequence ID" value="MDP9500517.1"/>
    <property type="molecule type" value="Genomic_DNA"/>
</dbReference>
<name>A0ABT9KH61_9PAST</name>
<dbReference type="SUPFAM" id="SSF141530">
    <property type="entry name" value="PTSIIA/GutA-like"/>
    <property type="match status" value="1"/>
</dbReference>
<keyword evidence="3" id="KW-1185">Reference proteome</keyword>
<evidence type="ECO:0000313" key="3">
    <source>
        <dbReference type="Proteomes" id="UP001224083"/>
    </source>
</evidence>
<dbReference type="InterPro" id="IPR036665">
    <property type="entry name" value="PTS_IIA_glucitol/sorbitol_sf"/>
</dbReference>
<evidence type="ECO:0000256" key="1">
    <source>
        <dbReference type="PROSITE-ProRule" id="PRU00420"/>
    </source>
</evidence>
<dbReference type="EC" id="2.7.1.198" evidence="2"/>
<dbReference type="Proteomes" id="UP001224083">
    <property type="component" value="Unassembled WGS sequence"/>
</dbReference>
<reference evidence="2 3" key="1">
    <citation type="submission" date="2022-12" db="EMBL/GenBank/DDBJ databases">
        <title>Genome sequence of Pasteurellaceae Bisgaard Taxon 45.</title>
        <authorList>
            <person name="Foggin C."/>
            <person name="Rosen L.E."/>
            <person name="Henton M."/>
            <person name="Buys A."/>
            <person name="Floyd T."/>
            <person name="Turner A.D."/>
            <person name="Tarbin J."/>
            <person name="Lloyd A.S."/>
            <person name="Chaitezvi C."/>
            <person name="Ellis R.J."/>
            <person name="Roberts H.C."/>
            <person name="Dastjerdi A."/>
            <person name="Nunez A."/>
            <person name="Van Vliet A.H."/>
            <person name="Steinbach F."/>
        </authorList>
    </citation>
    <scope>NUCLEOTIDE SEQUENCE [LARGE SCALE GENOMIC DNA]</scope>
    <source>
        <strain evidence="2 3">VF20HR</strain>
    </source>
</reference>
<dbReference type="NCBIfam" id="NF007696">
    <property type="entry name" value="PRK10377.1"/>
    <property type="match status" value="1"/>
</dbReference>
<keyword evidence="2" id="KW-0808">Transferase</keyword>
<gene>
    <name evidence="2" type="primary">srlB</name>
    <name evidence="2" type="synonym">gutB</name>
    <name evidence="2" type="ORF">O7M46_06060</name>
</gene>
<dbReference type="PROSITE" id="PS51097">
    <property type="entry name" value="PTS_EIIA_TYPE_5"/>
    <property type="match status" value="1"/>
</dbReference>
<sequence>MKTLYQTKFTDVGGSAAEALEDGMLITFKQGVPEGIVDYCYILAHGELLDDLQVGDQVNFDQQTYFITAIGNVANKNLRELGHVTWRFDSATEAEFPGSIHLQGTPPQSVAIDSVLIIKRDEE</sequence>
<dbReference type="Gene3D" id="2.40.33.40">
    <property type="entry name" value="Phosphotransferase system, glucitol/sorbitol-specific IIA component"/>
    <property type="match status" value="1"/>
</dbReference>
<dbReference type="InterPro" id="IPR004716">
    <property type="entry name" value="PTS_IIA_glucitol/sorbitol-sp"/>
</dbReference>
<evidence type="ECO:0000313" key="2">
    <source>
        <dbReference type="EMBL" id="MDP9500517.1"/>
    </source>
</evidence>
<proteinExistence type="predicted"/>
<dbReference type="PANTHER" id="PTHR40398">
    <property type="entry name" value="PTS SYSTEM GLUCITOL/SORBITOL-SPECIFIC EIIA COMPONENT"/>
    <property type="match status" value="1"/>
</dbReference>
<protein>
    <submittedName>
        <fullName evidence="2">PTS glucitol/sorbitol transporter subunit IIA</fullName>
        <ecNumber evidence="2">2.7.1.198</ecNumber>
    </submittedName>
</protein>
<comment type="caution">
    <text evidence="2">The sequence shown here is derived from an EMBL/GenBank/DDBJ whole genome shotgun (WGS) entry which is preliminary data.</text>
</comment>
<dbReference type="PANTHER" id="PTHR40398:SF1">
    <property type="entry name" value="PTS SYSTEM GLUCITOL_SORBITOL-SPECIFIC EIIA COMPONENT"/>
    <property type="match status" value="1"/>
</dbReference>
<organism evidence="2 3">
    <name type="scientific">Bisgaard Taxon 45</name>
    <dbReference type="NCBI Taxonomy" id="304289"/>
    <lineage>
        <taxon>Bacteria</taxon>
        <taxon>Pseudomonadati</taxon>
        <taxon>Pseudomonadota</taxon>
        <taxon>Gammaproteobacteria</taxon>
        <taxon>Pasteurellales</taxon>
        <taxon>Pasteurellaceae</taxon>
    </lineage>
</organism>
<dbReference type="GO" id="GO:0016740">
    <property type="term" value="F:transferase activity"/>
    <property type="evidence" value="ECO:0007669"/>
    <property type="project" value="UniProtKB-KW"/>
</dbReference>
<comment type="caution">
    <text evidence="1">Lacks conserved residue(s) required for the propagation of feature annotation.</text>
</comment>
<accession>A0ABT9KH61</accession>
<dbReference type="Pfam" id="PF03829">
    <property type="entry name" value="PTSIIA_gutA"/>
    <property type="match status" value="1"/>
</dbReference>